<feature type="region of interest" description="Disordered" evidence="5">
    <location>
        <begin position="1"/>
        <end position="31"/>
    </location>
</feature>
<dbReference type="PANTHER" id="PTHR10272">
    <property type="entry name" value="PLATELET-ACTIVATING FACTOR ACETYLHYDROLASE"/>
    <property type="match status" value="1"/>
</dbReference>
<keyword evidence="3" id="KW-0442">Lipid degradation</keyword>
<dbReference type="Pfam" id="PF03403">
    <property type="entry name" value="PAF-AH_p_II"/>
    <property type="match status" value="1"/>
</dbReference>
<keyword evidence="4" id="KW-0443">Lipid metabolism</keyword>
<feature type="compositionally biased region" description="Polar residues" evidence="5">
    <location>
        <begin position="631"/>
        <end position="646"/>
    </location>
</feature>
<dbReference type="Gene3D" id="3.40.50.1820">
    <property type="entry name" value="alpha/beta hydrolase"/>
    <property type="match status" value="1"/>
</dbReference>
<evidence type="ECO:0000256" key="4">
    <source>
        <dbReference type="ARBA" id="ARBA00023098"/>
    </source>
</evidence>
<dbReference type="EMBL" id="JAVRRL010000010">
    <property type="protein sequence ID" value="KAK5115983.1"/>
    <property type="molecule type" value="Genomic_DNA"/>
</dbReference>
<dbReference type="PANTHER" id="PTHR10272:SF0">
    <property type="entry name" value="PLATELET-ACTIVATING FACTOR ACETYLHYDROLASE"/>
    <property type="match status" value="1"/>
</dbReference>
<proteinExistence type="predicted"/>
<feature type="region of interest" description="Disordered" evidence="5">
    <location>
        <begin position="592"/>
        <end position="646"/>
    </location>
</feature>
<dbReference type="GO" id="GO:0016042">
    <property type="term" value="P:lipid catabolic process"/>
    <property type="evidence" value="ECO:0007669"/>
    <property type="project" value="UniProtKB-KW"/>
</dbReference>
<sequence length="646" mass="72331">MHILGALQSDGKTEDVPNAKKPKVRPPRSWRDAPWLPVRSLPTYTGPYPVGTMEIEVPVEHPRVFSHIKRNGKHLLQLETVLMTIYYPASHDEKNDSAAHKEKLSRELWLGRPRIGVAQGYGKFAGLGNFIVPLFLPTLFTKLPAYRNAPLARHWAPEVDTKDEGVKVKTREGHKPEGAATDEPRFPLIMFSHGLGGTRTMYSSVCGEFASYGFVVCAVEHRDGSGPRSYINHTKEPAVDAEGTVTERQRNGQVDITPNEQRREYEIMDYVFPKDNPYDTSPGSDKGVDTELRGAQVELRLAEIDESYQVMRKLANGEGEAVAEKNLRKKGYKASSSRGLEGVDWARWKDRFHLNDVTACGHSFGAATVIEILRHDDRFNYVGQGIIYDIWGAGTKPPEEESLEHRIHAPLLAINSEAFTYWPSNFELVSSLIDEAQNGPNESPSWLLTLRGTIHVSQSDFSLLYPNVCSLFLKMIANPQRALDLNINASLEFLSHVLPAEVAQVNRAYKNEGVLEQDPSPLERIPSAQLLKPDEKYTAMRLKIKHESLFRLSPSLYKKLWLQKHSPNSDGKMRADDEVWVHTKPTPESIRKHLENNKGRSNIKKSTIDGALPMTATSAEQKNAEPVHMSDTPQGNSAAGDNNLGK</sequence>
<feature type="region of interest" description="Disordered" evidence="5">
    <location>
        <begin position="163"/>
        <end position="182"/>
    </location>
</feature>
<dbReference type="AlphaFoldDB" id="A0AAN7YM42"/>
<comment type="caution">
    <text evidence="6">The sequence shown here is derived from an EMBL/GenBank/DDBJ whole genome shotgun (WGS) entry which is preliminary data.</text>
</comment>
<evidence type="ECO:0000256" key="1">
    <source>
        <dbReference type="ARBA" id="ARBA00013201"/>
    </source>
</evidence>
<protein>
    <recommendedName>
        <fullName evidence="1">1-alkyl-2-acetylglycerophosphocholine esterase</fullName>
        <ecNumber evidence="1">3.1.1.47</ecNumber>
    </recommendedName>
</protein>
<organism evidence="6 7">
    <name type="scientific">Meristemomyces frigidus</name>
    <dbReference type="NCBI Taxonomy" id="1508187"/>
    <lineage>
        <taxon>Eukaryota</taxon>
        <taxon>Fungi</taxon>
        <taxon>Dikarya</taxon>
        <taxon>Ascomycota</taxon>
        <taxon>Pezizomycotina</taxon>
        <taxon>Dothideomycetes</taxon>
        <taxon>Dothideomycetidae</taxon>
        <taxon>Mycosphaerellales</taxon>
        <taxon>Teratosphaeriaceae</taxon>
        <taxon>Meristemomyces</taxon>
    </lineage>
</organism>
<gene>
    <name evidence="6" type="ORF">LTR62_000439</name>
</gene>
<dbReference type="SUPFAM" id="SSF53474">
    <property type="entry name" value="alpha/beta-Hydrolases"/>
    <property type="match status" value="1"/>
</dbReference>
<accession>A0AAN7YM42</accession>
<evidence type="ECO:0000256" key="5">
    <source>
        <dbReference type="SAM" id="MobiDB-lite"/>
    </source>
</evidence>
<dbReference type="InterPro" id="IPR029058">
    <property type="entry name" value="AB_hydrolase_fold"/>
</dbReference>
<evidence type="ECO:0000256" key="3">
    <source>
        <dbReference type="ARBA" id="ARBA00022963"/>
    </source>
</evidence>
<evidence type="ECO:0000313" key="7">
    <source>
        <dbReference type="Proteomes" id="UP001310890"/>
    </source>
</evidence>
<evidence type="ECO:0000256" key="2">
    <source>
        <dbReference type="ARBA" id="ARBA00022801"/>
    </source>
</evidence>
<evidence type="ECO:0000313" key="6">
    <source>
        <dbReference type="EMBL" id="KAK5115983.1"/>
    </source>
</evidence>
<reference evidence="6" key="1">
    <citation type="submission" date="2023-08" db="EMBL/GenBank/DDBJ databases">
        <title>Black Yeasts Isolated from many extreme environments.</title>
        <authorList>
            <person name="Coleine C."/>
            <person name="Stajich J.E."/>
            <person name="Selbmann L."/>
        </authorList>
    </citation>
    <scope>NUCLEOTIDE SEQUENCE</scope>
    <source>
        <strain evidence="6">CCFEE 5401</strain>
    </source>
</reference>
<dbReference type="EC" id="3.1.1.47" evidence="1"/>
<name>A0AAN7YM42_9PEZI</name>
<dbReference type="Proteomes" id="UP001310890">
    <property type="component" value="Unassembled WGS sequence"/>
</dbReference>
<dbReference type="GO" id="GO:0003847">
    <property type="term" value="F:1-alkyl-2-acetylglycerophosphocholine esterase activity"/>
    <property type="evidence" value="ECO:0007669"/>
    <property type="project" value="UniProtKB-EC"/>
</dbReference>
<keyword evidence="2" id="KW-0378">Hydrolase</keyword>